<evidence type="ECO:0000256" key="3">
    <source>
        <dbReference type="ARBA" id="ARBA00022833"/>
    </source>
</evidence>
<dbReference type="EMBL" id="BQXU01000015">
    <property type="protein sequence ID" value="GKT46271.1"/>
    <property type="molecule type" value="Genomic_DNA"/>
</dbReference>
<dbReference type="PROSITE" id="PS50865">
    <property type="entry name" value="ZF_MYND_2"/>
    <property type="match status" value="1"/>
</dbReference>
<dbReference type="AlphaFoldDB" id="A0AA37LCT1"/>
<dbReference type="Proteomes" id="UP001055115">
    <property type="component" value="Unassembled WGS sequence"/>
</dbReference>
<feature type="compositionally biased region" description="Low complexity" evidence="5">
    <location>
        <begin position="220"/>
        <end position="237"/>
    </location>
</feature>
<organism evidence="7 8">
    <name type="scientific">Colletotrichum spaethianum</name>
    <dbReference type="NCBI Taxonomy" id="700344"/>
    <lineage>
        <taxon>Eukaryota</taxon>
        <taxon>Fungi</taxon>
        <taxon>Dikarya</taxon>
        <taxon>Ascomycota</taxon>
        <taxon>Pezizomycotina</taxon>
        <taxon>Sordariomycetes</taxon>
        <taxon>Hypocreomycetidae</taxon>
        <taxon>Glomerellales</taxon>
        <taxon>Glomerellaceae</taxon>
        <taxon>Colletotrichum</taxon>
        <taxon>Colletotrichum spaethianum species complex</taxon>
    </lineage>
</organism>
<evidence type="ECO:0000259" key="6">
    <source>
        <dbReference type="PROSITE" id="PS50865"/>
    </source>
</evidence>
<dbReference type="SUPFAM" id="SSF144232">
    <property type="entry name" value="HIT/MYND zinc finger-like"/>
    <property type="match status" value="1"/>
</dbReference>
<dbReference type="Pfam" id="PF01753">
    <property type="entry name" value="zf-MYND"/>
    <property type="match status" value="1"/>
</dbReference>
<evidence type="ECO:0000313" key="8">
    <source>
        <dbReference type="Proteomes" id="UP001055115"/>
    </source>
</evidence>
<accession>A0AA37LCT1</accession>
<keyword evidence="3" id="KW-0862">Zinc</keyword>
<evidence type="ECO:0000313" key="7">
    <source>
        <dbReference type="EMBL" id="GKT46271.1"/>
    </source>
</evidence>
<evidence type="ECO:0000256" key="2">
    <source>
        <dbReference type="ARBA" id="ARBA00022771"/>
    </source>
</evidence>
<comment type="caution">
    <text evidence="7">The sequence shown here is derived from an EMBL/GenBank/DDBJ whole genome shotgun (WGS) entry which is preliminary data.</text>
</comment>
<reference evidence="7 8" key="1">
    <citation type="submission" date="2022-03" db="EMBL/GenBank/DDBJ databases">
        <title>Genome data of Colletotrichum spp.</title>
        <authorList>
            <person name="Utami Y.D."/>
            <person name="Hiruma K."/>
        </authorList>
    </citation>
    <scope>NUCLEOTIDE SEQUENCE [LARGE SCALE GENOMIC DNA]</scope>
    <source>
        <strain evidence="7 8">MAFF 239500</strain>
    </source>
</reference>
<sequence>MEHPARSFNALPRPNTTPTGLPNRWVFGIRHVPLNPPGDLVVAVHPPSRYIVQGGPGQILSLPSASAKAKALVPLLLDAFIHGHKSPGGAQTDDPQPFAPWAWSVDDPELAAAIEDELRLLGVNDALHSVEGCSVEEKKILDETWLKFLDKLVGMFPATSSPLTVPPGDDSKCHGCGLDRGDFPAPLKMCSACKQAWYHSQDCQRQHWKQHKKTCLANRSGPSASPHSTAGAAGSAGTKSDAYTYYNQFARSSPDAQSLLRSLHLDPASAEGTAKPLRHLVITGLDSPENMKRLFGPNALDIMKEDHESARLEVFLDPPRGSPSYKMSSYDDCSALHRSMRPPTEVEQQKLQELRDMQQLIRQKVGVGKSPSKGDMQSILTSFGPNWPTKLQLYMLAVNTMDQGVN</sequence>
<keyword evidence="2 4" id="KW-0863">Zinc-finger</keyword>
<proteinExistence type="predicted"/>
<keyword evidence="1" id="KW-0479">Metal-binding</keyword>
<dbReference type="GeneID" id="73327254"/>
<gene>
    <name evidence="7" type="ORF">ColSpa_06452</name>
</gene>
<keyword evidence="8" id="KW-1185">Reference proteome</keyword>
<evidence type="ECO:0000256" key="5">
    <source>
        <dbReference type="SAM" id="MobiDB-lite"/>
    </source>
</evidence>
<feature type="region of interest" description="Disordered" evidence="5">
    <location>
        <begin position="215"/>
        <end position="237"/>
    </location>
</feature>
<protein>
    <recommendedName>
        <fullName evidence="6">MYND-type domain-containing protein</fullName>
    </recommendedName>
</protein>
<evidence type="ECO:0000256" key="1">
    <source>
        <dbReference type="ARBA" id="ARBA00022723"/>
    </source>
</evidence>
<dbReference type="RefSeq" id="XP_049128621.1">
    <property type="nucleotide sequence ID" value="XM_049272664.1"/>
</dbReference>
<evidence type="ECO:0000256" key="4">
    <source>
        <dbReference type="PROSITE-ProRule" id="PRU00134"/>
    </source>
</evidence>
<dbReference type="InterPro" id="IPR002893">
    <property type="entry name" value="Znf_MYND"/>
</dbReference>
<dbReference type="GO" id="GO:0008270">
    <property type="term" value="F:zinc ion binding"/>
    <property type="evidence" value="ECO:0007669"/>
    <property type="project" value="UniProtKB-KW"/>
</dbReference>
<dbReference type="Gene3D" id="6.10.140.2220">
    <property type="match status" value="1"/>
</dbReference>
<feature type="domain" description="MYND-type" evidence="6">
    <location>
        <begin position="173"/>
        <end position="215"/>
    </location>
</feature>
<name>A0AA37LCT1_9PEZI</name>